<organism evidence="2 3">
    <name type="scientific">Favolaschia claudopus</name>
    <dbReference type="NCBI Taxonomy" id="2862362"/>
    <lineage>
        <taxon>Eukaryota</taxon>
        <taxon>Fungi</taxon>
        <taxon>Dikarya</taxon>
        <taxon>Basidiomycota</taxon>
        <taxon>Agaricomycotina</taxon>
        <taxon>Agaricomycetes</taxon>
        <taxon>Agaricomycetidae</taxon>
        <taxon>Agaricales</taxon>
        <taxon>Marasmiineae</taxon>
        <taxon>Mycenaceae</taxon>
        <taxon>Favolaschia</taxon>
    </lineage>
</organism>
<name>A0AAV9ZER3_9AGAR</name>
<proteinExistence type="predicted"/>
<evidence type="ECO:0000256" key="1">
    <source>
        <dbReference type="SAM" id="MobiDB-lite"/>
    </source>
</evidence>
<evidence type="ECO:0000313" key="3">
    <source>
        <dbReference type="Proteomes" id="UP001362999"/>
    </source>
</evidence>
<feature type="region of interest" description="Disordered" evidence="1">
    <location>
        <begin position="1"/>
        <end position="22"/>
    </location>
</feature>
<gene>
    <name evidence="2" type="ORF">R3P38DRAFT_2808818</name>
</gene>
<comment type="caution">
    <text evidence="2">The sequence shown here is derived from an EMBL/GenBank/DDBJ whole genome shotgun (WGS) entry which is preliminary data.</text>
</comment>
<feature type="compositionally biased region" description="Basic residues" evidence="1">
    <location>
        <begin position="1"/>
        <end position="10"/>
    </location>
</feature>
<sequence length="716" mass="81664">MSRNRQSLKRKAAEMECQSSHTQFRDPNITKTHFTITSDTFSSTSTRTSILRTLATVPSVQLPPIEQIPTVPEEPLLTRSAQLLEDFEEKFKDLGDLILAYEADPGCGLPCAFWDFEQEFFVRHNISALGHTIQLGHHGGACETPVGGTPVHCGEHERDPFLSTSILSCVDLRYGEKFANADKTLAMELEQHGRSNEEFDFTLRIEVENVDDVTTYDIACEYFINLEERFKTHFPHLVPRLKKMRWGIPALHVQVSDLANEILEAKKKYIEKRNHFIGLSLSFRDRVPKWRTMSRTPSKVGKEAISVYKHKSTKGVTHLSSAIADRNIPENTTIPKTRVAEFMDEGIKIQDLQRKIRTLISDTNEHDLMARRKEISLRSSKLRVRIDKWRKIQQQLCPMVGDKIAGQAVSAPLVHEEMLYLPSDFPSEVEQRTLHLSNLAKEEIRWREGQAFDALRAIQNVVKTISALRGQKIKNDRQQKQNTRAGDNIAEAIKLRDQHMVSYEAARQSLISLNAVAMVLVEELQPEASSSNKQEEAVNPTIGTQMPKRKSGPHKTRSKPVKIASASDDRPEGWLWQLGKLTKMTDAEMDEWSSEGDRVQWFRAEAEMQRWQEQTEQKLAELLRTNRKWSTLGQKWLPRVPSLLEPNSSLVERVKQERKEEAEFIAKAISVSVRMKMDDEEKKKCAVTSDQSSLDASDVGKRGHKLCRIVVVQTGS</sequence>
<protein>
    <submittedName>
        <fullName evidence="2">CxC2 domain-containing protein</fullName>
    </submittedName>
</protein>
<dbReference type="EMBL" id="JAWWNJ010000156">
    <property type="protein sequence ID" value="KAK6980805.1"/>
    <property type="molecule type" value="Genomic_DNA"/>
</dbReference>
<feature type="compositionally biased region" description="Basic residues" evidence="1">
    <location>
        <begin position="547"/>
        <end position="560"/>
    </location>
</feature>
<accession>A0AAV9ZER3</accession>
<feature type="region of interest" description="Disordered" evidence="1">
    <location>
        <begin position="526"/>
        <end position="568"/>
    </location>
</feature>
<keyword evidence="3" id="KW-1185">Reference proteome</keyword>
<dbReference type="AlphaFoldDB" id="A0AAV9ZER3"/>
<reference evidence="2 3" key="1">
    <citation type="journal article" date="2024" name="J Genomics">
        <title>Draft genome sequencing and assembly of Favolaschia claudopus CIRM-BRFM 2984 isolated from oak limbs.</title>
        <authorList>
            <person name="Navarro D."/>
            <person name="Drula E."/>
            <person name="Chaduli D."/>
            <person name="Cazenave R."/>
            <person name="Ahrendt S."/>
            <person name="Wang J."/>
            <person name="Lipzen A."/>
            <person name="Daum C."/>
            <person name="Barry K."/>
            <person name="Grigoriev I.V."/>
            <person name="Favel A."/>
            <person name="Rosso M.N."/>
            <person name="Martin F."/>
        </authorList>
    </citation>
    <scope>NUCLEOTIDE SEQUENCE [LARGE SCALE GENOMIC DNA]</scope>
    <source>
        <strain evidence="2 3">CIRM-BRFM 2984</strain>
    </source>
</reference>
<dbReference type="Proteomes" id="UP001362999">
    <property type="component" value="Unassembled WGS sequence"/>
</dbReference>
<evidence type="ECO:0000313" key="2">
    <source>
        <dbReference type="EMBL" id="KAK6980805.1"/>
    </source>
</evidence>